<dbReference type="GO" id="GO:0005975">
    <property type="term" value="P:carbohydrate metabolic process"/>
    <property type="evidence" value="ECO:0007669"/>
    <property type="project" value="InterPro"/>
</dbReference>
<evidence type="ECO:0000313" key="6">
    <source>
        <dbReference type="Proteomes" id="UP000232883"/>
    </source>
</evidence>
<accession>A0A2K8YTD2</accession>
<keyword evidence="1 5" id="KW-0378">Hydrolase</keyword>
<evidence type="ECO:0000259" key="4">
    <source>
        <dbReference type="Pfam" id="PF18120"/>
    </source>
</evidence>
<keyword evidence="6" id="KW-1185">Reference proteome</keyword>
<name>A0A2K8YTD2_9BACT</name>
<dbReference type="Pfam" id="PF18120">
    <property type="entry name" value="DUF5597"/>
    <property type="match status" value="1"/>
</dbReference>
<organism evidence="5 6">
    <name type="scientific">Spirosoma pollinicola</name>
    <dbReference type="NCBI Taxonomy" id="2057025"/>
    <lineage>
        <taxon>Bacteria</taxon>
        <taxon>Pseudomonadati</taxon>
        <taxon>Bacteroidota</taxon>
        <taxon>Cytophagia</taxon>
        <taxon>Cytophagales</taxon>
        <taxon>Cytophagaceae</taxon>
        <taxon>Spirosoma</taxon>
    </lineage>
</organism>
<evidence type="ECO:0000256" key="1">
    <source>
        <dbReference type="ARBA" id="ARBA00022801"/>
    </source>
</evidence>
<feature type="domain" description="Glycoside hydrolase family 42 N-terminal" evidence="3">
    <location>
        <begin position="72"/>
        <end position="218"/>
    </location>
</feature>
<dbReference type="Gene3D" id="2.60.220.20">
    <property type="entry name" value="putative beta-Galactosidase from caulobacter crescentus"/>
    <property type="match status" value="1"/>
</dbReference>
<dbReference type="InterPro" id="IPR013529">
    <property type="entry name" value="Glyco_hydro_42_N"/>
</dbReference>
<dbReference type="Pfam" id="PF02449">
    <property type="entry name" value="Glyco_hydro_42"/>
    <property type="match status" value="1"/>
</dbReference>
<dbReference type="EMBL" id="CP025096">
    <property type="protein sequence ID" value="AUD00834.1"/>
    <property type="molecule type" value="Genomic_DNA"/>
</dbReference>
<evidence type="ECO:0000259" key="3">
    <source>
        <dbReference type="Pfam" id="PF02449"/>
    </source>
</evidence>
<dbReference type="SUPFAM" id="SSF51445">
    <property type="entry name" value="(Trans)glycosidases"/>
    <property type="match status" value="1"/>
</dbReference>
<dbReference type="AlphaFoldDB" id="A0A2K8YTD2"/>
<reference evidence="5 6" key="1">
    <citation type="submission" date="2017-11" db="EMBL/GenBank/DDBJ databases">
        <title>Taxonomic description and genome sequences of Spirosoma HA7 sp. nov., isolated from pollen microhabitat of Corylus avellana.</title>
        <authorList>
            <person name="Ambika Manirajan B."/>
            <person name="Suarez C."/>
            <person name="Ratering S."/>
            <person name="Geissler-Plaum R."/>
            <person name="Cardinale M."/>
            <person name="Sylvia S."/>
        </authorList>
    </citation>
    <scope>NUCLEOTIDE SEQUENCE [LARGE SCALE GENOMIC DNA]</scope>
    <source>
        <strain evidence="5 6">HA7</strain>
    </source>
</reference>
<protein>
    <submittedName>
        <fullName evidence="5">Glycoside hydrolase family 42</fullName>
    </submittedName>
</protein>
<gene>
    <name evidence="5" type="ORF">CWM47_02775</name>
</gene>
<evidence type="ECO:0000256" key="2">
    <source>
        <dbReference type="ARBA" id="ARBA00023295"/>
    </source>
</evidence>
<sequence>MTPTTPTKNYLFLTILLVVGTAVRAQSYKPPHLAQQGNTTQLIVKDKPFLALGGELHNSSVSTAPYMRPIWSKMKAKNVNTLLAPVYWELIEPQEGIFDFALVDSLILGARKQNLHLGILWFGLFKTTYSTYAPLWVKANLSRFPRVKNKEGEPTPVVSVFSANALQANARAFNRLMQHIRQIDAKQQTVILAQVENEPGLFYAPRDYSDEASKAYKQGVPADLMSYLSANKANLQPGLDSVWKANGYKMTGGWEDVFGKSVLDDKTPNGLSYFPEELFTAYHYTKFIGNVAAAGKEAYPIPLFINAWPKAAGLMSTPGKYPSGGPVPHLLDVWRANAPAIDFITPNVYASKQGIYALAEQYHRSGNPLFIPEIKQGPEAANLTFWLYGQHDALCVAPFGIDDSPAEEDPFTKTFAAVAQVQELILRHQGKGTMAGIFVDSTVTSQSFPLNGFTVKANLVVPRGFAGAPSTEKKAPFAGGILFATGPDEFIAVGRDFELTFTPTSPDPQKPRVDLAFMEEGSFVNAKWVPSRRLNGDEGTGGGGIGAFGVKNNKAGSLRFQKNPNGAYSIVRVKYYRY</sequence>
<dbReference type="InterPro" id="IPR040719">
    <property type="entry name" value="DUF5597"/>
</dbReference>
<evidence type="ECO:0000313" key="5">
    <source>
        <dbReference type="EMBL" id="AUD00834.1"/>
    </source>
</evidence>
<dbReference type="OrthoDB" id="9800974at2"/>
<dbReference type="GO" id="GO:0009341">
    <property type="term" value="C:beta-galactosidase complex"/>
    <property type="evidence" value="ECO:0007669"/>
    <property type="project" value="InterPro"/>
</dbReference>
<dbReference type="InterPro" id="IPR017853">
    <property type="entry name" value="GH"/>
</dbReference>
<dbReference type="RefSeq" id="WP_100986257.1">
    <property type="nucleotide sequence ID" value="NZ_CP025096.1"/>
</dbReference>
<dbReference type="Proteomes" id="UP000232883">
    <property type="component" value="Chromosome"/>
</dbReference>
<feature type="domain" description="DUF5597" evidence="4">
    <location>
        <begin position="411"/>
        <end position="539"/>
    </location>
</feature>
<dbReference type="Gene3D" id="3.20.20.80">
    <property type="entry name" value="Glycosidases"/>
    <property type="match status" value="1"/>
</dbReference>
<proteinExistence type="predicted"/>
<keyword evidence="2" id="KW-0326">Glycosidase</keyword>
<dbReference type="GO" id="GO:0004565">
    <property type="term" value="F:beta-galactosidase activity"/>
    <property type="evidence" value="ECO:0007669"/>
    <property type="project" value="InterPro"/>
</dbReference>
<dbReference type="KEGG" id="spir:CWM47_02775"/>